<keyword evidence="5" id="KW-0408">Iron</keyword>
<evidence type="ECO:0000313" key="6">
    <source>
        <dbReference type="EMBL" id="CAD7247656.1"/>
    </source>
</evidence>
<keyword evidence="3" id="KW-0575">Peroxidase</keyword>
<dbReference type="Pfam" id="PF03098">
    <property type="entry name" value="An_peroxidase"/>
    <property type="match status" value="1"/>
</dbReference>
<evidence type="ECO:0000313" key="7">
    <source>
        <dbReference type="Proteomes" id="UP000677054"/>
    </source>
</evidence>
<dbReference type="PROSITE" id="PS50292">
    <property type="entry name" value="PEROXIDASE_3"/>
    <property type="match status" value="1"/>
</dbReference>
<keyword evidence="5" id="KW-0479">Metal-binding</keyword>
<accession>A0A7R8XDK7</accession>
<dbReference type="GO" id="GO:0004601">
    <property type="term" value="F:peroxidase activity"/>
    <property type="evidence" value="ECO:0007669"/>
    <property type="project" value="UniProtKB-KW"/>
</dbReference>
<dbReference type="InterPro" id="IPR019791">
    <property type="entry name" value="Haem_peroxidase_animal"/>
</dbReference>
<feature type="binding site" description="axial binding residue" evidence="5">
    <location>
        <position position="64"/>
    </location>
    <ligand>
        <name>heme b</name>
        <dbReference type="ChEBI" id="CHEBI:60344"/>
    </ligand>
    <ligandPart>
        <name>Fe</name>
        <dbReference type="ChEBI" id="CHEBI:18248"/>
    </ligandPart>
</feature>
<dbReference type="GO" id="GO:0005576">
    <property type="term" value="C:extracellular region"/>
    <property type="evidence" value="ECO:0007669"/>
    <property type="project" value="UniProtKB-SubCell"/>
</dbReference>
<name>A0A7R8XDK7_9CRUS</name>
<dbReference type="GO" id="GO:0020037">
    <property type="term" value="F:heme binding"/>
    <property type="evidence" value="ECO:0007669"/>
    <property type="project" value="InterPro"/>
</dbReference>
<evidence type="ECO:0000256" key="1">
    <source>
        <dbReference type="ARBA" id="ARBA00004613"/>
    </source>
</evidence>
<keyword evidence="3" id="KW-0560">Oxidoreductase</keyword>
<dbReference type="Gene3D" id="1.10.640.10">
    <property type="entry name" value="Haem peroxidase domain superfamily, animal type"/>
    <property type="match status" value="1"/>
</dbReference>
<keyword evidence="7" id="KW-1185">Reference proteome</keyword>
<dbReference type="OrthoDB" id="823504at2759"/>
<sequence length="286" mass="32039">MLLKKEPYVNVLRDLDERRGYVGSRYMGNFGIRVGEARYRYDYDPSINPSVTNAFAAAAFRFGHTLIQGLVQLFGGGVQTERRELRDFFNNPGLLYGQNGLDRFINALVTQSVQGFDNLITKEVTEHLFEDRRHGFGMDLVSLNLQRSRDHGVRGYNEYRELCGLGRARTFNDFATHINPQVIGAMQKVYENVDDVDLFIGGISERPVDGALLGPTFLCIVGDMFLRLQKGDRFFYDLGNQPHSFTPGPDLLSERGGGIRKVGCGSPAIPRPQFGPWKEGSGVTFG</sequence>
<evidence type="ECO:0000256" key="3">
    <source>
        <dbReference type="ARBA" id="ARBA00022559"/>
    </source>
</evidence>
<dbReference type="GO" id="GO:0006979">
    <property type="term" value="P:response to oxidative stress"/>
    <property type="evidence" value="ECO:0007669"/>
    <property type="project" value="InterPro"/>
</dbReference>
<dbReference type="PANTHER" id="PTHR11475:SF4">
    <property type="entry name" value="CHORION PEROXIDASE"/>
    <property type="match status" value="1"/>
</dbReference>
<organism evidence="6">
    <name type="scientific">Darwinula stevensoni</name>
    <dbReference type="NCBI Taxonomy" id="69355"/>
    <lineage>
        <taxon>Eukaryota</taxon>
        <taxon>Metazoa</taxon>
        <taxon>Ecdysozoa</taxon>
        <taxon>Arthropoda</taxon>
        <taxon>Crustacea</taxon>
        <taxon>Oligostraca</taxon>
        <taxon>Ostracoda</taxon>
        <taxon>Podocopa</taxon>
        <taxon>Podocopida</taxon>
        <taxon>Darwinulocopina</taxon>
        <taxon>Darwinuloidea</taxon>
        <taxon>Darwinulidae</taxon>
        <taxon>Darwinula</taxon>
    </lineage>
</organism>
<dbReference type="PANTHER" id="PTHR11475">
    <property type="entry name" value="OXIDASE/PEROXIDASE"/>
    <property type="match status" value="1"/>
</dbReference>
<dbReference type="GO" id="GO:0046872">
    <property type="term" value="F:metal ion binding"/>
    <property type="evidence" value="ECO:0007669"/>
    <property type="project" value="UniProtKB-KW"/>
</dbReference>
<keyword evidence="4" id="KW-0325">Glycoprotein</keyword>
<keyword evidence="5" id="KW-0349">Heme</keyword>
<dbReference type="EMBL" id="LR901043">
    <property type="protein sequence ID" value="CAD7247656.1"/>
    <property type="molecule type" value="Genomic_DNA"/>
</dbReference>
<keyword evidence="2" id="KW-0964">Secreted</keyword>
<dbReference type="Proteomes" id="UP000677054">
    <property type="component" value="Unassembled WGS sequence"/>
</dbReference>
<dbReference type="InterPro" id="IPR010255">
    <property type="entry name" value="Haem_peroxidase_sf"/>
</dbReference>
<evidence type="ECO:0000256" key="5">
    <source>
        <dbReference type="PIRSR" id="PIRSR619791-2"/>
    </source>
</evidence>
<proteinExistence type="predicted"/>
<evidence type="ECO:0008006" key="8">
    <source>
        <dbReference type="Google" id="ProtNLM"/>
    </source>
</evidence>
<evidence type="ECO:0000256" key="2">
    <source>
        <dbReference type="ARBA" id="ARBA00022525"/>
    </source>
</evidence>
<protein>
    <recommendedName>
        <fullName evidence="8">Peroxinectin</fullName>
    </recommendedName>
</protein>
<dbReference type="InterPro" id="IPR037120">
    <property type="entry name" value="Haem_peroxidase_sf_animal"/>
</dbReference>
<dbReference type="SUPFAM" id="SSF48113">
    <property type="entry name" value="Heme-dependent peroxidases"/>
    <property type="match status" value="1"/>
</dbReference>
<comment type="subcellular location">
    <subcellularLocation>
        <location evidence="1">Secreted</location>
    </subcellularLocation>
</comment>
<dbReference type="AlphaFoldDB" id="A0A7R8XDK7"/>
<evidence type="ECO:0000256" key="4">
    <source>
        <dbReference type="ARBA" id="ARBA00023180"/>
    </source>
</evidence>
<gene>
    <name evidence="6" type="ORF">DSTB1V02_LOCUS7481</name>
</gene>
<dbReference type="EMBL" id="CAJPEV010001526">
    <property type="protein sequence ID" value="CAG0893147.1"/>
    <property type="molecule type" value="Genomic_DNA"/>
</dbReference>
<reference evidence="6" key="1">
    <citation type="submission" date="2020-11" db="EMBL/GenBank/DDBJ databases">
        <authorList>
            <person name="Tran Van P."/>
        </authorList>
    </citation>
    <scope>NUCLEOTIDE SEQUENCE</scope>
</reference>